<reference evidence="2" key="1">
    <citation type="submission" date="2019-11" db="EMBL/GenBank/DDBJ databases">
        <authorList>
            <person name="Feng L."/>
        </authorList>
    </citation>
    <scope>NUCLEOTIDE SEQUENCE</scope>
    <source>
        <strain evidence="2">AcaccaeLFYP115</strain>
    </source>
</reference>
<protein>
    <submittedName>
        <fullName evidence="2">GDSL-like Lipase/Acylhydrolase</fullName>
    </submittedName>
</protein>
<proteinExistence type="predicted"/>
<accession>A0A6N2VCQ5</accession>
<evidence type="ECO:0000313" key="2">
    <source>
        <dbReference type="EMBL" id="VYT27293.1"/>
    </source>
</evidence>
<organism evidence="2">
    <name type="scientific">Anaerostipes caccae</name>
    <dbReference type="NCBI Taxonomy" id="105841"/>
    <lineage>
        <taxon>Bacteria</taxon>
        <taxon>Bacillati</taxon>
        <taxon>Bacillota</taxon>
        <taxon>Clostridia</taxon>
        <taxon>Lachnospirales</taxon>
        <taxon>Lachnospiraceae</taxon>
        <taxon>Anaerostipes</taxon>
    </lineage>
</organism>
<dbReference type="InterPro" id="IPR013830">
    <property type="entry name" value="SGNH_hydro"/>
</dbReference>
<name>A0A6N2VCQ5_9FIRM</name>
<dbReference type="EMBL" id="CACRSQ010000007">
    <property type="protein sequence ID" value="VYT27293.1"/>
    <property type="molecule type" value="Genomic_DNA"/>
</dbReference>
<dbReference type="GO" id="GO:0016787">
    <property type="term" value="F:hydrolase activity"/>
    <property type="evidence" value="ECO:0007669"/>
    <property type="project" value="UniProtKB-KW"/>
</dbReference>
<dbReference type="RefSeq" id="WP_006567663.1">
    <property type="nucleotide sequence ID" value="NZ_BAABZP010000001.1"/>
</dbReference>
<dbReference type="AlphaFoldDB" id="A0A6N2VCQ5"/>
<gene>
    <name evidence="2" type="ORF">ACLFYP115_02393</name>
</gene>
<dbReference type="InterPro" id="IPR036514">
    <property type="entry name" value="SGNH_hydro_sf"/>
</dbReference>
<keyword evidence="2" id="KW-0378">Hydrolase</keyword>
<dbReference type="Pfam" id="PF13472">
    <property type="entry name" value="Lipase_GDSL_2"/>
    <property type="match status" value="1"/>
</dbReference>
<dbReference type="SUPFAM" id="SSF52266">
    <property type="entry name" value="SGNH hydrolase"/>
    <property type="match status" value="1"/>
</dbReference>
<feature type="domain" description="SGNH hydrolase-type esterase" evidence="1">
    <location>
        <begin position="10"/>
        <end position="177"/>
    </location>
</feature>
<dbReference type="PANTHER" id="PTHR30383">
    <property type="entry name" value="THIOESTERASE 1/PROTEASE 1/LYSOPHOSPHOLIPASE L1"/>
    <property type="match status" value="1"/>
</dbReference>
<sequence length="194" mass="21821">MSKEKVLVLFGDSLTDYFPMELFQDVEAQVYNRGEAGNTVPEMAARAEMDVVSLKPDLVLMQGGANDYLLPFYRGAEVVAGQLLRTAERILEKLPGTRICIESLYPMYTKKTGNGIPFWSEGKSNKEIQAVNSEIERLCGEKEIPYVDVYRELIGEDGELPLSYTVDGVHLSRKGYEQVWKVLSGVLTAEKFLR</sequence>
<dbReference type="Gene3D" id="3.40.50.1110">
    <property type="entry name" value="SGNH hydrolase"/>
    <property type="match status" value="1"/>
</dbReference>
<dbReference type="InterPro" id="IPR051532">
    <property type="entry name" value="Ester_Hydrolysis_Enzymes"/>
</dbReference>
<evidence type="ECO:0000259" key="1">
    <source>
        <dbReference type="Pfam" id="PF13472"/>
    </source>
</evidence>